<dbReference type="GO" id="GO:0140664">
    <property type="term" value="F:ATP-dependent DNA damage sensor activity"/>
    <property type="evidence" value="ECO:0007669"/>
    <property type="project" value="InterPro"/>
</dbReference>
<dbReference type="PROSITE" id="PS50828">
    <property type="entry name" value="SMR"/>
    <property type="match status" value="1"/>
</dbReference>
<dbReference type="CDD" id="cd03280">
    <property type="entry name" value="ABC_MutS2"/>
    <property type="match status" value="1"/>
</dbReference>
<dbReference type="SMART" id="SM00533">
    <property type="entry name" value="MUTSd"/>
    <property type="match status" value="1"/>
</dbReference>
<dbReference type="PANTHER" id="PTHR48466:SF2">
    <property type="entry name" value="OS10G0509000 PROTEIN"/>
    <property type="match status" value="1"/>
</dbReference>
<dbReference type="GO" id="GO:0006298">
    <property type="term" value="P:mismatch repair"/>
    <property type="evidence" value="ECO:0007669"/>
    <property type="project" value="InterPro"/>
</dbReference>
<dbReference type="GO" id="GO:0045910">
    <property type="term" value="P:negative regulation of DNA recombination"/>
    <property type="evidence" value="ECO:0007669"/>
    <property type="project" value="InterPro"/>
</dbReference>
<dbReference type="SUPFAM" id="SSF48334">
    <property type="entry name" value="DNA repair protein MutS, domain III"/>
    <property type="match status" value="1"/>
</dbReference>
<dbReference type="SMART" id="SM00534">
    <property type="entry name" value="MUTSac"/>
    <property type="match status" value="1"/>
</dbReference>
<evidence type="ECO:0000256" key="4">
    <source>
        <dbReference type="ARBA" id="ARBA00022840"/>
    </source>
</evidence>
<dbReference type="InterPro" id="IPR045076">
    <property type="entry name" value="MutS"/>
</dbReference>
<evidence type="ECO:0000313" key="10">
    <source>
        <dbReference type="EMBL" id="RAL26787.1"/>
    </source>
</evidence>
<dbReference type="InterPro" id="IPR002625">
    <property type="entry name" value="Smr_dom"/>
</dbReference>
<comment type="caution">
    <text evidence="10">The sequence shown here is derived from an EMBL/GenBank/DDBJ whole genome shotgun (WGS) entry which is preliminary data.</text>
</comment>
<feature type="coiled-coil region" evidence="8">
    <location>
        <begin position="533"/>
        <end position="600"/>
    </location>
</feature>
<dbReference type="Pfam" id="PF00488">
    <property type="entry name" value="MutS_V"/>
    <property type="match status" value="1"/>
</dbReference>
<dbReference type="Pfam" id="PF20297">
    <property type="entry name" value="MSSS"/>
    <property type="match status" value="1"/>
</dbReference>
<dbReference type="GO" id="GO:0072344">
    <property type="term" value="P:rescue of stalled ribosome"/>
    <property type="evidence" value="ECO:0007669"/>
    <property type="project" value="UniProtKB-UniRule"/>
</dbReference>
<dbReference type="GO" id="GO:0043023">
    <property type="term" value="F:ribosomal large subunit binding"/>
    <property type="evidence" value="ECO:0007669"/>
    <property type="project" value="UniProtKB-UniRule"/>
</dbReference>
<accession>A0A364K916</accession>
<comment type="subunit">
    <text evidence="7">Homodimer. Binds to stalled ribosomes, contacting rRNA.</text>
</comment>
<evidence type="ECO:0000256" key="8">
    <source>
        <dbReference type="SAM" id="Coils"/>
    </source>
</evidence>
<reference evidence="10 11" key="1">
    <citation type="submission" date="2018-06" db="EMBL/GenBank/DDBJ databases">
        <title>Thermoflavimicrobium daqus sp. nov., a thermophilic microbe isolated from Moutai-flavour Daqu.</title>
        <authorList>
            <person name="Wang X."/>
            <person name="Zhou H."/>
        </authorList>
    </citation>
    <scope>NUCLEOTIDE SEQUENCE [LARGE SCALE GENOMIC DNA]</scope>
    <source>
        <strain evidence="10 11">FBKL4.011</strain>
    </source>
</reference>
<keyword evidence="3 7" id="KW-0378">Hydrolase</keyword>
<organism evidence="10 11">
    <name type="scientific">Thermoflavimicrobium daqui</name>
    <dbReference type="NCBI Taxonomy" id="2137476"/>
    <lineage>
        <taxon>Bacteria</taxon>
        <taxon>Bacillati</taxon>
        <taxon>Bacillota</taxon>
        <taxon>Bacilli</taxon>
        <taxon>Bacillales</taxon>
        <taxon>Thermoactinomycetaceae</taxon>
        <taxon>Thermoflavimicrobium</taxon>
    </lineage>
</organism>
<dbReference type="GO" id="GO:0016887">
    <property type="term" value="F:ATP hydrolysis activity"/>
    <property type="evidence" value="ECO:0007669"/>
    <property type="project" value="InterPro"/>
</dbReference>
<dbReference type="SUPFAM" id="SSF160443">
    <property type="entry name" value="SMR domain-like"/>
    <property type="match status" value="1"/>
</dbReference>
<keyword evidence="4 7" id="KW-0067">ATP-binding</keyword>
<keyword evidence="7" id="KW-0540">Nuclease</keyword>
<feature type="coiled-coil region" evidence="8">
    <location>
        <begin position="122"/>
        <end position="174"/>
    </location>
</feature>
<dbReference type="Proteomes" id="UP000251213">
    <property type="component" value="Unassembled WGS sequence"/>
</dbReference>
<dbReference type="InterPro" id="IPR000432">
    <property type="entry name" value="DNA_mismatch_repair_MutS_C"/>
</dbReference>
<gene>
    <name evidence="7" type="primary">mutS2</name>
    <name evidence="7" type="synonym">rqcU</name>
    <name evidence="10" type="ORF">DL897_01665</name>
</gene>
<comment type="function">
    <text evidence="7">Acts as a ribosome collision sensor, splitting the ribosome into its 2 subunits. Detects stalled/collided 70S ribosomes which it binds and splits by an ATP-hydrolysis driven conformational change. Acts upstream of the ribosome quality control system (RQC), a ribosome-associated complex that mediates the extraction of incompletely synthesized nascent chains from stalled ribosomes and their subsequent degradation. Probably generates substrates for RQC.</text>
</comment>
<dbReference type="SUPFAM" id="SSF52540">
    <property type="entry name" value="P-loop containing nucleoside triphosphate hydrolases"/>
    <property type="match status" value="1"/>
</dbReference>
<dbReference type="EMBL" id="QJKK01000001">
    <property type="protein sequence ID" value="RAL26787.1"/>
    <property type="molecule type" value="Genomic_DNA"/>
</dbReference>
<keyword evidence="6 7" id="KW-0238">DNA-binding</keyword>
<dbReference type="Gene3D" id="1.10.1420.10">
    <property type="match status" value="2"/>
</dbReference>
<keyword evidence="8" id="KW-0175">Coiled coil</keyword>
<evidence type="ECO:0000313" key="11">
    <source>
        <dbReference type="Proteomes" id="UP000251213"/>
    </source>
</evidence>
<dbReference type="RefSeq" id="WP_113657392.1">
    <property type="nucleotide sequence ID" value="NZ_KZ845663.1"/>
</dbReference>
<keyword evidence="7 10" id="KW-0255">Endonuclease</keyword>
<dbReference type="GO" id="GO:0005524">
    <property type="term" value="F:ATP binding"/>
    <property type="evidence" value="ECO:0007669"/>
    <property type="project" value="UniProtKB-UniRule"/>
</dbReference>
<dbReference type="AlphaFoldDB" id="A0A364K916"/>
<evidence type="ECO:0000259" key="9">
    <source>
        <dbReference type="PROSITE" id="PS50828"/>
    </source>
</evidence>
<dbReference type="OrthoDB" id="9808166at2"/>
<dbReference type="InterPro" id="IPR007696">
    <property type="entry name" value="DNA_mismatch_repair_MutS_core"/>
</dbReference>
<dbReference type="GO" id="GO:0030983">
    <property type="term" value="F:mismatched DNA binding"/>
    <property type="evidence" value="ECO:0007669"/>
    <property type="project" value="InterPro"/>
</dbReference>
<comment type="similarity">
    <text evidence="7">Belongs to the DNA mismatch repair MutS family. MutS2 subfamily.</text>
</comment>
<dbReference type="NCBIfam" id="TIGR01069">
    <property type="entry name" value="mutS2"/>
    <property type="match status" value="1"/>
</dbReference>
<dbReference type="Pfam" id="PF01713">
    <property type="entry name" value="Smr"/>
    <property type="match status" value="1"/>
</dbReference>
<protein>
    <recommendedName>
        <fullName evidence="7">Endonuclease MutS2</fullName>
        <ecNumber evidence="7">3.1.-.-</ecNumber>
    </recommendedName>
    <alternativeName>
        <fullName evidence="7">Ribosome-associated protein quality control-upstream factor</fullName>
        <shortName evidence="7">RQC-upstream factor</shortName>
        <shortName evidence="7">RqcU</shortName>
        <ecNumber evidence="7">3.6.4.-</ecNumber>
    </alternativeName>
</protein>
<feature type="coiled-coil region" evidence="8">
    <location>
        <begin position="230"/>
        <end position="265"/>
    </location>
</feature>
<dbReference type="HAMAP" id="MF_00092">
    <property type="entry name" value="MutS2"/>
    <property type="match status" value="1"/>
</dbReference>
<dbReference type="PIRSF" id="PIRSF005814">
    <property type="entry name" value="MutS_YshD"/>
    <property type="match status" value="1"/>
</dbReference>
<dbReference type="InterPro" id="IPR027417">
    <property type="entry name" value="P-loop_NTPase"/>
</dbReference>
<evidence type="ECO:0000256" key="7">
    <source>
        <dbReference type="HAMAP-Rule" id="MF_00092"/>
    </source>
</evidence>
<dbReference type="GO" id="GO:0019843">
    <property type="term" value="F:rRNA binding"/>
    <property type="evidence" value="ECO:0007669"/>
    <property type="project" value="UniProtKB-UniRule"/>
</dbReference>
<dbReference type="GO" id="GO:0004519">
    <property type="term" value="F:endonuclease activity"/>
    <property type="evidence" value="ECO:0007669"/>
    <property type="project" value="UniProtKB-UniRule"/>
</dbReference>
<evidence type="ECO:0000256" key="3">
    <source>
        <dbReference type="ARBA" id="ARBA00022801"/>
    </source>
</evidence>
<name>A0A364K916_9BACL</name>
<dbReference type="PROSITE" id="PS00486">
    <property type="entry name" value="DNA_MISMATCH_REPAIR_2"/>
    <property type="match status" value="1"/>
</dbReference>
<evidence type="ECO:0000256" key="2">
    <source>
        <dbReference type="ARBA" id="ARBA00022741"/>
    </source>
</evidence>
<keyword evidence="1 7" id="KW-0699">rRNA-binding</keyword>
<dbReference type="FunFam" id="3.40.50.300:FF:000830">
    <property type="entry name" value="Endonuclease MutS2"/>
    <property type="match status" value="1"/>
</dbReference>
<proteinExistence type="inferred from homology"/>
<dbReference type="InterPro" id="IPR046893">
    <property type="entry name" value="MSSS"/>
</dbReference>
<dbReference type="InterPro" id="IPR036187">
    <property type="entry name" value="DNA_mismatch_repair_MutS_sf"/>
</dbReference>
<evidence type="ECO:0000256" key="1">
    <source>
        <dbReference type="ARBA" id="ARBA00022730"/>
    </source>
</evidence>
<feature type="binding site" evidence="7">
    <location>
        <begin position="335"/>
        <end position="342"/>
    </location>
    <ligand>
        <name>ATP</name>
        <dbReference type="ChEBI" id="CHEBI:30616"/>
    </ligand>
</feature>
<keyword evidence="11" id="KW-1185">Reference proteome</keyword>
<keyword evidence="2 7" id="KW-0547">Nucleotide-binding</keyword>
<evidence type="ECO:0000256" key="6">
    <source>
        <dbReference type="ARBA" id="ARBA00023125"/>
    </source>
</evidence>
<keyword evidence="5 7" id="KW-0694">RNA-binding</keyword>
<dbReference type="Gene3D" id="3.40.50.300">
    <property type="entry name" value="P-loop containing nucleotide triphosphate hydrolases"/>
    <property type="match status" value="1"/>
</dbReference>
<dbReference type="EC" id="3.6.4.-" evidence="7"/>
<sequence length="786" mass="88224">MENWTLKPLEYQQVKEIAKQFASSILGKELIEDLTPAADKEEVQYRLQETVEGFDLIRLKGDFSLGGLRDIRAILRRARVGGLLYENELLDVASTIHAGRKCKSLLRKIDEETASLSILRGLTNQIASLEQLEKKIESCIDEQGFVANQASPVLAKIRHEMERIKHQITDTLQNMIRNPRYQKMMQEPIITTRYDRYVVPIKQEYRGSFQGIIHDQSSSGATLFVEPEAVVQLNNKLKESELKEKKEIERILQELTGEVAQEVEALEQNVMALSKFDLILAKARFGKKLKAVVPDLSDDHILELKQARHPLIDPEQIVPIDVQMGTEYQAIIITGPNTGGKTVTLKTIGLLALMAQSGLPIPAAEGSKVPVYSGVFADIGDEQSIEQSLSTFSGHLTNIIRILKKLDSRSLVLFDELGAGTDPTEGAALAMAILKHVIEQDCSIVATTHYSELKLFAHNHPKAINASVEFDVQTLRPTYRLLIGVPGRSNAFAISKRLGLPESIIHLAKSELSQDESRLEEMITALTVEKRTSEVERSKVESLRAEAEKLVSELRLKLEQWEEEKSRLKEQARREAQAIVSKAEHEAEDVMKQLRQWAKQRPQELKEHQLFEAKKRLKEAVPDTELPQKVVSVSDNENVLELGDEVFVPRFNQKGTIVEKIGDNEYQVQIGMLKMKLSRNQLEKRASKTVATPTKTMTSVKRKSIDIKSELDLRGKMVEEAILDIDKYLDASILAGLKHVSLIHGKGTGALRAGVHNFLRKHRNVKSYRMGSHGEGGSGVTIVELK</sequence>
<dbReference type="InterPro" id="IPR036063">
    <property type="entry name" value="Smr_dom_sf"/>
</dbReference>
<dbReference type="EC" id="3.1.-.-" evidence="7"/>
<dbReference type="InterPro" id="IPR005747">
    <property type="entry name" value="MutS2"/>
</dbReference>
<comment type="function">
    <text evidence="7">Endonuclease that is involved in the suppression of homologous recombination and thus may have a key role in the control of bacterial genetic diversity.</text>
</comment>
<feature type="domain" description="Smr" evidence="9">
    <location>
        <begin position="711"/>
        <end position="786"/>
    </location>
</feature>
<dbReference type="SMART" id="SM00463">
    <property type="entry name" value="SMR"/>
    <property type="match status" value="1"/>
</dbReference>
<dbReference type="PANTHER" id="PTHR48466">
    <property type="entry name" value="OS10G0509000 PROTEIN-RELATED"/>
    <property type="match status" value="1"/>
</dbReference>
<evidence type="ECO:0000256" key="5">
    <source>
        <dbReference type="ARBA" id="ARBA00022884"/>
    </source>
</evidence>
<reference evidence="10 11" key="2">
    <citation type="submission" date="2018-06" db="EMBL/GenBank/DDBJ databases">
        <authorList>
            <person name="Zhirakovskaya E."/>
        </authorList>
    </citation>
    <scope>NUCLEOTIDE SEQUENCE [LARGE SCALE GENOMIC DNA]</scope>
    <source>
        <strain evidence="10 11">FBKL4.011</strain>
    </source>
</reference>
<dbReference type="Gene3D" id="3.30.1370.110">
    <property type="match status" value="1"/>
</dbReference>